<accession>A0A149R239</accession>
<dbReference type="Proteomes" id="UP000075573">
    <property type="component" value="Unassembled WGS sequence"/>
</dbReference>
<dbReference type="PATRIC" id="fig|442.7.peg.3150"/>
<evidence type="ECO:0000313" key="1">
    <source>
        <dbReference type="EMBL" id="KXV03477.1"/>
    </source>
</evidence>
<feature type="non-terminal residue" evidence="1">
    <location>
        <position position="1"/>
    </location>
</feature>
<protein>
    <submittedName>
        <fullName evidence="1">Uncharacterized protein</fullName>
    </submittedName>
</protein>
<comment type="caution">
    <text evidence="1">The sequence shown here is derived from an EMBL/GenBank/DDBJ whole genome shotgun (WGS) entry which is preliminary data.</text>
</comment>
<proteinExistence type="predicted"/>
<sequence>SVPSTRWPQELLNLLFPDETSAEDKPFAKLFETLVPPSAQLPRTTESLHPDLDRALLTELVTFETALGLDERAAVEAVTHALNLYARGKELA</sequence>
<dbReference type="EMBL" id="LHZB01000059">
    <property type="protein sequence ID" value="KXV03477.1"/>
    <property type="molecule type" value="Genomic_DNA"/>
</dbReference>
<dbReference type="AlphaFoldDB" id="A0A149R239"/>
<gene>
    <name evidence="1" type="ORF">AD929_00730</name>
</gene>
<evidence type="ECO:0000313" key="2">
    <source>
        <dbReference type="Proteomes" id="UP000075573"/>
    </source>
</evidence>
<name>A0A149R239_9PROT</name>
<reference evidence="1 2" key="1">
    <citation type="submission" date="2015-06" db="EMBL/GenBank/DDBJ databases">
        <title>Improved classification and identification of acetic acid bacteria using matrix-assisted laser desorption/ionization time-of-flight mass spectrometry; Gluconobacter nephelii and Gluconobacter uchimurae are later heterotypic synonyms of Gluconobacter japonicus and Gluconobacter oxydans, respectively.</title>
        <authorList>
            <person name="Li L."/>
            <person name="Cleenwerck I."/>
            <person name="De Vuyst L."/>
            <person name="Vandamme P."/>
        </authorList>
    </citation>
    <scope>NUCLEOTIDE SEQUENCE [LARGE SCALE GENOMIC DNA]</scope>
    <source>
        <strain evidence="1 2">LMG 1764</strain>
    </source>
</reference>
<organism evidence="1 2">
    <name type="scientific">Gluconobacter potus</name>
    <dbReference type="NCBI Taxonomy" id="2724927"/>
    <lineage>
        <taxon>Bacteria</taxon>
        <taxon>Pseudomonadati</taxon>
        <taxon>Pseudomonadota</taxon>
        <taxon>Alphaproteobacteria</taxon>
        <taxon>Acetobacterales</taxon>
        <taxon>Acetobacteraceae</taxon>
        <taxon>Gluconobacter</taxon>
    </lineage>
</organism>